<dbReference type="Proteomes" id="UP001596012">
    <property type="component" value="Unassembled WGS sequence"/>
</dbReference>
<dbReference type="EMBL" id="JBHSFG010000031">
    <property type="protein sequence ID" value="MFC4466859.1"/>
    <property type="molecule type" value="Genomic_DNA"/>
</dbReference>
<feature type="compositionally biased region" description="Polar residues" evidence="1">
    <location>
        <begin position="101"/>
        <end position="122"/>
    </location>
</feature>
<protein>
    <submittedName>
        <fullName evidence="2">Uncharacterized protein</fullName>
    </submittedName>
</protein>
<feature type="region of interest" description="Disordered" evidence="1">
    <location>
        <begin position="99"/>
        <end position="122"/>
    </location>
</feature>
<gene>
    <name evidence="2" type="ORF">ACFPH6_20395</name>
</gene>
<evidence type="ECO:0000256" key="1">
    <source>
        <dbReference type="SAM" id="MobiDB-lite"/>
    </source>
</evidence>
<evidence type="ECO:0000313" key="2">
    <source>
        <dbReference type="EMBL" id="MFC4466859.1"/>
    </source>
</evidence>
<evidence type="ECO:0000313" key="3">
    <source>
        <dbReference type="Proteomes" id="UP001596012"/>
    </source>
</evidence>
<sequence>MREHAADLDLFGDRPLFQDAALHAIADVPGATIPVLYLDMTAAIGRPLLSDHRHLHASVPVTARRAAELVLIQQMWAIGGRISAKDAIYGPGCNFGRPSPRSVQRCSQPPLSLPDPTSASRL</sequence>
<name>A0ABV8YS35_9ACTN</name>
<accession>A0ABV8YS35</accession>
<comment type="caution">
    <text evidence="2">The sequence shown here is derived from an EMBL/GenBank/DDBJ whole genome shotgun (WGS) entry which is preliminary data.</text>
</comment>
<dbReference type="RefSeq" id="WP_386343684.1">
    <property type="nucleotide sequence ID" value="NZ_JBHSFG010000031.1"/>
</dbReference>
<reference evidence="3" key="1">
    <citation type="journal article" date="2019" name="Int. J. Syst. Evol. Microbiol.">
        <title>The Global Catalogue of Microorganisms (GCM) 10K type strain sequencing project: providing services to taxonomists for standard genome sequencing and annotation.</title>
        <authorList>
            <consortium name="The Broad Institute Genomics Platform"/>
            <consortium name="The Broad Institute Genome Sequencing Center for Infectious Disease"/>
            <person name="Wu L."/>
            <person name="Ma J."/>
        </authorList>
    </citation>
    <scope>NUCLEOTIDE SEQUENCE [LARGE SCALE GENOMIC DNA]</scope>
    <source>
        <strain evidence="3">DT43</strain>
    </source>
</reference>
<keyword evidence="3" id="KW-1185">Reference proteome</keyword>
<proteinExistence type="predicted"/>
<organism evidence="2 3">
    <name type="scientific">Streptomyces xiangluensis</name>
    <dbReference type="NCBI Taxonomy" id="2665720"/>
    <lineage>
        <taxon>Bacteria</taxon>
        <taxon>Bacillati</taxon>
        <taxon>Actinomycetota</taxon>
        <taxon>Actinomycetes</taxon>
        <taxon>Kitasatosporales</taxon>
        <taxon>Streptomycetaceae</taxon>
        <taxon>Streptomyces</taxon>
    </lineage>
</organism>